<dbReference type="AlphaFoldDB" id="A0A0E0DT09"/>
<evidence type="ECO:0000256" key="1">
    <source>
        <dbReference type="SAM" id="MobiDB-lite"/>
    </source>
</evidence>
<feature type="domain" description="KIB1-4 beta-propeller" evidence="2">
    <location>
        <begin position="106"/>
        <end position="423"/>
    </location>
</feature>
<dbReference type="Proteomes" id="UP000008021">
    <property type="component" value="Chromosome 5"/>
</dbReference>
<dbReference type="STRING" id="40149.A0A0E0DT09"/>
<proteinExistence type="predicted"/>
<dbReference type="Pfam" id="PF03478">
    <property type="entry name" value="Beta-prop_KIB1-4"/>
    <property type="match status" value="1"/>
</dbReference>
<dbReference type="PANTHER" id="PTHR44259:SF114">
    <property type="entry name" value="OS06G0707300 PROTEIN"/>
    <property type="match status" value="1"/>
</dbReference>
<evidence type="ECO:0000313" key="3">
    <source>
        <dbReference type="EnsemblPlants" id="OMERI05G18050.1"/>
    </source>
</evidence>
<protein>
    <recommendedName>
        <fullName evidence="2">KIB1-4 beta-propeller domain-containing protein</fullName>
    </recommendedName>
</protein>
<keyword evidence="4" id="KW-1185">Reference proteome</keyword>
<name>A0A0E0DT09_9ORYZ</name>
<organism evidence="3">
    <name type="scientific">Oryza meridionalis</name>
    <dbReference type="NCBI Taxonomy" id="40149"/>
    <lineage>
        <taxon>Eukaryota</taxon>
        <taxon>Viridiplantae</taxon>
        <taxon>Streptophyta</taxon>
        <taxon>Embryophyta</taxon>
        <taxon>Tracheophyta</taxon>
        <taxon>Spermatophyta</taxon>
        <taxon>Magnoliopsida</taxon>
        <taxon>Liliopsida</taxon>
        <taxon>Poales</taxon>
        <taxon>Poaceae</taxon>
        <taxon>BOP clade</taxon>
        <taxon>Oryzoideae</taxon>
        <taxon>Oryzeae</taxon>
        <taxon>Oryzinae</taxon>
        <taxon>Oryza</taxon>
    </lineage>
</organism>
<dbReference type="PANTHER" id="PTHR44259">
    <property type="entry name" value="OS07G0183000 PROTEIN-RELATED"/>
    <property type="match status" value="1"/>
</dbReference>
<evidence type="ECO:0000259" key="2">
    <source>
        <dbReference type="Pfam" id="PF03478"/>
    </source>
</evidence>
<dbReference type="Gramene" id="OMERI05G18050.1">
    <property type="protein sequence ID" value="OMERI05G18050.1"/>
    <property type="gene ID" value="OMERI05G18050"/>
</dbReference>
<evidence type="ECO:0000313" key="4">
    <source>
        <dbReference type="Proteomes" id="UP000008021"/>
    </source>
</evidence>
<accession>A0A0E0DT09</accession>
<dbReference type="InterPro" id="IPR050942">
    <property type="entry name" value="F-box_BR-signaling"/>
</dbReference>
<dbReference type="InterPro" id="IPR005174">
    <property type="entry name" value="KIB1-4_b-propeller"/>
</dbReference>
<sequence length="462" mass="51865">MAPAAAKASDLYREETDRDDDDDDDDDDVGLAVILPDAWELPRRRVLRNVFRRLPRNPDFDGATFLSKPWLALAVDGHNVVAEPQRLMPGLLLPEEMALDPASRAFLSLADGRFHDIAFPHARGARCVGSSRGWLVMLREGPEGVVGAAATATVHVIHPLLPHLEFRLPDEFSLFEIHAAADLEEHVVRLPLSKEARLRAGLPLAERLQRVYKPDEKNYPYITMVALSCSPAGSDDDDCVALCVYRCGRCLAIARPGDASWARVEVGWEYMEPTEYNRKFVSVVHLNGSFYAACYDGTVLRVTIPPAGSSSSSASTPPRVEKFADRPYRSKWSMWRSRWWLADDGEGSLVFIGTERCLNPSDDERYLSVFRWDAELRFWRRPKSFGGRALFLSAGTAFFADARILPWCAGDCIYFTDDESVVTGENVTVRCYDMRSRKLYFVEDAGAKVALAPPVWVMPFHE</sequence>
<dbReference type="EnsemblPlants" id="OMERI05G18050.1">
    <property type="protein sequence ID" value="OMERI05G18050.1"/>
    <property type="gene ID" value="OMERI05G18050"/>
</dbReference>
<feature type="compositionally biased region" description="Acidic residues" evidence="1">
    <location>
        <begin position="17"/>
        <end position="27"/>
    </location>
</feature>
<reference evidence="3" key="2">
    <citation type="submission" date="2018-05" db="EMBL/GenBank/DDBJ databases">
        <title>OmerRS3 (Oryza meridionalis Reference Sequence Version 3).</title>
        <authorList>
            <person name="Zhang J."/>
            <person name="Kudrna D."/>
            <person name="Lee S."/>
            <person name="Talag J."/>
            <person name="Welchert J."/>
            <person name="Wing R.A."/>
        </authorList>
    </citation>
    <scope>NUCLEOTIDE SEQUENCE [LARGE SCALE GENOMIC DNA]</scope>
    <source>
        <strain evidence="3">cv. OR44</strain>
    </source>
</reference>
<dbReference type="HOGENOM" id="CLU_049389_1_0_1"/>
<feature type="region of interest" description="Disordered" evidence="1">
    <location>
        <begin position="1"/>
        <end position="27"/>
    </location>
</feature>
<reference evidence="3" key="1">
    <citation type="submission" date="2015-04" db="UniProtKB">
        <authorList>
            <consortium name="EnsemblPlants"/>
        </authorList>
    </citation>
    <scope>IDENTIFICATION</scope>
</reference>